<gene>
    <name evidence="2" type="ORF">SAMN02745131_01000</name>
</gene>
<proteinExistence type="predicted"/>
<accession>A0A1M4VWC3</accession>
<dbReference type="RefSeq" id="WP_072834132.1">
    <property type="nucleotide sequence ID" value="NZ_FQUU01000003.1"/>
</dbReference>
<keyword evidence="3" id="KW-1185">Reference proteome</keyword>
<sequence>MKYIFTLSCAALLFTLSAFKNLSGLDDVIGALKTGNATELSKYVDDNIEISLPDKSDSYSRAQAIIILQDFFNNNGVRGFTVTHKGDNGGSQFCIGLLLTRSGSYRTTVFMKTKNGKQLVKEIRFQSI</sequence>
<evidence type="ECO:0000313" key="2">
    <source>
        <dbReference type="EMBL" id="SHE73266.1"/>
    </source>
</evidence>
<reference evidence="2 3" key="1">
    <citation type="submission" date="2016-11" db="EMBL/GenBank/DDBJ databases">
        <authorList>
            <person name="Jaros S."/>
            <person name="Januszkiewicz K."/>
            <person name="Wedrychowicz H."/>
        </authorList>
    </citation>
    <scope>NUCLEOTIDE SEQUENCE [LARGE SCALE GENOMIC DNA]</scope>
    <source>
        <strain evidence="2 3">DSM 18119</strain>
    </source>
</reference>
<dbReference type="Proteomes" id="UP000184048">
    <property type="component" value="Unassembled WGS sequence"/>
</dbReference>
<feature type="signal peptide" evidence="1">
    <location>
        <begin position="1"/>
        <end position="20"/>
    </location>
</feature>
<organism evidence="2 3">
    <name type="scientific">Flavisolibacter ginsengisoli DSM 18119</name>
    <dbReference type="NCBI Taxonomy" id="1121884"/>
    <lineage>
        <taxon>Bacteria</taxon>
        <taxon>Pseudomonadati</taxon>
        <taxon>Bacteroidota</taxon>
        <taxon>Chitinophagia</taxon>
        <taxon>Chitinophagales</taxon>
        <taxon>Chitinophagaceae</taxon>
        <taxon>Flavisolibacter</taxon>
    </lineage>
</organism>
<evidence type="ECO:0000313" key="3">
    <source>
        <dbReference type="Proteomes" id="UP000184048"/>
    </source>
</evidence>
<evidence type="ECO:0008006" key="4">
    <source>
        <dbReference type="Google" id="ProtNLM"/>
    </source>
</evidence>
<dbReference type="STRING" id="1121884.SAMN02745131_01000"/>
<dbReference type="EMBL" id="FQUU01000003">
    <property type="protein sequence ID" value="SHE73266.1"/>
    <property type="molecule type" value="Genomic_DNA"/>
</dbReference>
<feature type="chain" id="PRO_5013177620" description="DUF4783 domain-containing protein" evidence="1">
    <location>
        <begin position="21"/>
        <end position="128"/>
    </location>
</feature>
<dbReference type="AlphaFoldDB" id="A0A1M4VWC3"/>
<dbReference type="InterPro" id="IPR031977">
    <property type="entry name" value="DUF4783"/>
</dbReference>
<evidence type="ECO:0000256" key="1">
    <source>
        <dbReference type="SAM" id="SignalP"/>
    </source>
</evidence>
<dbReference type="Pfam" id="PF16022">
    <property type="entry name" value="DUF4783"/>
    <property type="match status" value="1"/>
</dbReference>
<dbReference type="Gene3D" id="3.10.450.50">
    <property type="match status" value="1"/>
</dbReference>
<name>A0A1M4VWC3_9BACT</name>
<keyword evidence="1" id="KW-0732">Signal</keyword>
<protein>
    <recommendedName>
        <fullName evidence="4">DUF4783 domain-containing protein</fullName>
    </recommendedName>
</protein>